<gene>
    <name evidence="2" type="ORF">TNCT_357051</name>
</gene>
<dbReference type="Proteomes" id="UP000887116">
    <property type="component" value="Unassembled WGS sequence"/>
</dbReference>
<evidence type="ECO:0000313" key="3">
    <source>
        <dbReference type="Proteomes" id="UP000887116"/>
    </source>
</evidence>
<accession>A0A8X6LAE4</accession>
<proteinExistence type="predicted"/>
<dbReference type="AlphaFoldDB" id="A0A8X6LAE4"/>
<keyword evidence="3" id="KW-1185">Reference proteome</keyword>
<dbReference type="EMBL" id="BMAO01035425">
    <property type="protein sequence ID" value="GFR03566.1"/>
    <property type="molecule type" value="Genomic_DNA"/>
</dbReference>
<reference evidence="2" key="1">
    <citation type="submission" date="2020-07" db="EMBL/GenBank/DDBJ databases">
        <title>Multicomponent nature underlies the extraordinary mechanical properties of spider dragline silk.</title>
        <authorList>
            <person name="Kono N."/>
            <person name="Nakamura H."/>
            <person name="Mori M."/>
            <person name="Yoshida Y."/>
            <person name="Ohtoshi R."/>
            <person name="Malay A.D."/>
            <person name="Moran D.A.P."/>
            <person name="Tomita M."/>
            <person name="Numata K."/>
            <person name="Arakawa K."/>
        </authorList>
    </citation>
    <scope>NUCLEOTIDE SEQUENCE</scope>
</reference>
<evidence type="ECO:0000313" key="2">
    <source>
        <dbReference type="EMBL" id="GFR03566.1"/>
    </source>
</evidence>
<sequence length="88" mass="9377">MTSAQLMVPAADTLRPPASSYREAPPGGCRALGTRQTSALAIAEKHYSFIHMGALSQYVTLTGRHGPRVDQKLLTRAELSRANTGGNP</sequence>
<organism evidence="2 3">
    <name type="scientific">Trichonephila clavata</name>
    <name type="common">Joro spider</name>
    <name type="synonym">Nephila clavata</name>
    <dbReference type="NCBI Taxonomy" id="2740835"/>
    <lineage>
        <taxon>Eukaryota</taxon>
        <taxon>Metazoa</taxon>
        <taxon>Ecdysozoa</taxon>
        <taxon>Arthropoda</taxon>
        <taxon>Chelicerata</taxon>
        <taxon>Arachnida</taxon>
        <taxon>Araneae</taxon>
        <taxon>Araneomorphae</taxon>
        <taxon>Entelegynae</taxon>
        <taxon>Araneoidea</taxon>
        <taxon>Nephilidae</taxon>
        <taxon>Trichonephila</taxon>
    </lineage>
</organism>
<name>A0A8X6LAE4_TRICU</name>
<protein>
    <submittedName>
        <fullName evidence="2">Uncharacterized protein</fullName>
    </submittedName>
</protein>
<evidence type="ECO:0000256" key="1">
    <source>
        <dbReference type="SAM" id="MobiDB-lite"/>
    </source>
</evidence>
<feature type="region of interest" description="Disordered" evidence="1">
    <location>
        <begin position="1"/>
        <end position="29"/>
    </location>
</feature>
<comment type="caution">
    <text evidence="2">The sequence shown here is derived from an EMBL/GenBank/DDBJ whole genome shotgun (WGS) entry which is preliminary data.</text>
</comment>